<dbReference type="InterPro" id="IPR000210">
    <property type="entry name" value="BTB/POZ_dom"/>
</dbReference>
<dbReference type="PANTHER" id="PTHR22427">
    <property type="entry name" value="GH15728P"/>
    <property type="match status" value="1"/>
</dbReference>
<dbReference type="SMART" id="SM00225">
    <property type="entry name" value="BTB"/>
    <property type="match status" value="2"/>
</dbReference>
<dbReference type="Pfam" id="PF26017">
    <property type="entry name" value="BACK_BTBD8"/>
    <property type="match status" value="1"/>
</dbReference>
<keyword evidence="4" id="KW-1185">Reference proteome</keyword>
<proteinExistence type="predicted"/>
<dbReference type="Gene3D" id="3.30.710.10">
    <property type="entry name" value="Potassium Channel Kv1.1, Chain A"/>
    <property type="match status" value="2"/>
</dbReference>
<dbReference type="InterPro" id="IPR011333">
    <property type="entry name" value="SKP1/BTB/POZ_sf"/>
</dbReference>
<reference evidence="3" key="1">
    <citation type="journal article" date="2023" name="Mol. Biol. Evol.">
        <title>Third-Generation Sequencing Reveals the Adaptive Role of the Epigenome in Three Deep-Sea Polychaetes.</title>
        <authorList>
            <person name="Perez M."/>
            <person name="Aroh O."/>
            <person name="Sun Y."/>
            <person name="Lan Y."/>
            <person name="Juniper S.K."/>
            <person name="Young C.R."/>
            <person name="Angers B."/>
            <person name="Qian P.Y."/>
        </authorList>
    </citation>
    <scope>NUCLEOTIDE SEQUENCE</scope>
    <source>
        <strain evidence="3">R07B-5</strain>
    </source>
</reference>
<dbReference type="Proteomes" id="UP001209878">
    <property type="component" value="Unassembled WGS sequence"/>
</dbReference>
<feature type="compositionally biased region" description="Low complexity" evidence="1">
    <location>
        <begin position="610"/>
        <end position="621"/>
    </location>
</feature>
<accession>A0AAD9K8K1</accession>
<dbReference type="InterPro" id="IPR043225">
    <property type="entry name" value="BACK_BTBD8"/>
</dbReference>
<feature type="compositionally biased region" description="Polar residues" evidence="1">
    <location>
        <begin position="640"/>
        <end position="817"/>
    </location>
</feature>
<dbReference type="AlphaFoldDB" id="A0AAD9K8K1"/>
<evidence type="ECO:0000313" key="3">
    <source>
        <dbReference type="EMBL" id="KAK2166476.1"/>
    </source>
</evidence>
<feature type="domain" description="BTB" evidence="2">
    <location>
        <begin position="275"/>
        <end position="343"/>
    </location>
</feature>
<comment type="caution">
    <text evidence="3">The sequence shown here is derived from an EMBL/GenBank/DDBJ whole genome shotgun (WGS) entry which is preliminary data.</text>
</comment>
<dbReference type="CDD" id="cd14733">
    <property type="entry name" value="BACK"/>
    <property type="match status" value="1"/>
</dbReference>
<dbReference type="EMBL" id="JAODUO010001319">
    <property type="protein sequence ID" value="KAK2166476.1"/>
    <property type="molecule type" value="Genomic_DNA"/>
</dbReference>
<dbReference type="PROSITE" id="PS50097">
    <property type="entry name" value="BTB"/>
    <property type="match status" value="1"/>
</dbReference>
<feature type="region of interest" description="Disordered" evidence="1">
    <location>
        <begin position="610"/>
        <end position="837"/>
    </location>
</feature>
<dbReference type="Pfam" id="PF00651">
    <property type="entry name" value="BTB"/>
    <property type="match status" value="1"/>
</dbReference>
<evidence type="ECO:0000259" key="2">
    <source>
        <dbReference type="PROSITE" id="PS50097"/>
    </source>
</evidence>
<sequence>MTQPRPGTQSSAMTEKCAAEKDKLRHMVKTHLQQDMCRLLELGSQGDITLDIGSSTLTLHKCILKQRGPAIWSHVLTNTCDSHMTLSVGDPSIVQQALRCIYSEDDVNAAWCHSVFRTISSRKNVNDTDTDHCPVSRDVADHMAKLANAFDIDGNITGYQSHLASDLEETFTKIAVEGTEEKPLHKDDNKDGRDGSSECTLCGPTTKILHTSNTHLDSGSLAQTHMVDETDNNNAGDDSVTSCCRGNDSGSEGAMEPCSQLGEDLLQMYMVGTDADICLKLTTGETFHAHRCMLSLRSSYFAAMFDGNWKESTATEVTLHGVSPAALHIGLQFIYGGVCEMPPQCDLSRVLLVADLYEIDRLKDVVVFKLKMDKCHFFHKPCSVCAVGVAEVLGLSFCYHLVDLRDRAVRWCTRYFPRVWSSPVFAGLPDHVQQHCLKAVVTQITNDTVIDTITDCDTLMGSLSRVKWSLPVVSMATDVMDACIEHLRMNFTDVLKTSRFQSMSTTMAMGLELLETVLSRAILSLPTHRACATYAAVHRMKTHTQEEDCTYTQDFCKLVVTLCGKCESYMISHVNQLIDTVEWKSLLSPDLQTQIRNDACYVCISYKKSSKGPPKFSSSQSRNLQHSAADKGLQRRNLSHRSLVNTRKSQAVSSPGTSQAVSSPATSQAVNSPGTSQAVNSSGTSQAVSSPGTSQAVSSPGTSQAVSSPGTSQAVSSPGTSQAVSSPGTSQAVSSPGTSQAVSSPGTSQAVSSPGTSQAVSSPGTSQAVSSPGTSQAVSSPGTSQAVSSPGTSQAVNSPGTSQAVNSPGTSQAVSSQAHHRLSAAQAHHRLSAAQAHHRLSTVQAHHRLSTVQAHHRLSTVQAHHRLSAAQAHHRLSIVQAHHRLSAAQAHHRLSATQAHHRLSTVQARHRLSTVQAHHRLSAVQAHHMLSAAQAHHRLSAAQAHHRLSATQVHHKLSAAQTHHRISTVQAHHRLSTVQSYHRLSAIMTCHRLLAIMTHHRL</sequence>
<dbReference type="CDD" id="cd18286">
    <property type="entry name" value="BTB2_POZ_BTBD8"/>
    <property type="match status" value="1"/>
</dbReference>
<evidence type="ECO:0000313" key="4">
    <source>
        <dbReference type="Proteomes" id="UP001209878"/>
    </source>
</evidence>
<gene>
    <name evidence="3" type="ORF">NP493_1319g01013</name>
</gene>
<dbReference type="SUPFAM" id="SSF54695">
    <property type="entry name" value="POZ domain"/>
    <property type="match status" value="2"/>
</dbReference>
<organism evidence="3 4">
    <name type="scientific">Ridgeia piscesae</name>
    <name type="common">Tubeworm</name>
    <dbReference type="NCBI Taxonomy" id="27915"/>
    <lineage>
        <taxon>Eukaryota</taxon>
        <taxon>Metazoa</taxon>
        <taxon>Spiralia</taxon>
        <taxon>Lophotrochozoa</taxon>
        <taxon>Annelida</taxon>
        <taxon>Polychaeta</taxon>
        <taxon>Sedentaria</taxon>
        <taxon>Canalipalpata</taxon>
        <taxon>Sabellida</taxon>
        <taxon>Siboglinidae</taxon>
        <taxon>Ridgeia</taxon>
    </lineage>
</organism>
<evidence type="ECO:0000256" key="1">
    <source>
        <dbReference type="SAM" id="MobiDB-lite"/>
    </source>
</evidence>
<name>A0AAD9K8K1_RIDPI</name>
<protein>
    <recommendedName>
        <fullName evidence="2">BTB domain-containing protein</fullName>
    </recommendedName>
</protein>
<feature type="compositionally biased region" description="Basic residues" evidence="1">
    <location>
        <begin position="818"/>
        <end position="837"/>
    </location>
</feature>
<dbReference type="PANTHER" id="PTHR22427:SF7">
    <property type="entry name" value="GH15728P"/>
    <property type="match status" value="1"/>
</dbReference>